<feature type="region of interest" description="Disordered" evidence="7">
    <location>
        <begin position="1"/>
        <end position="35"/>
    </location>
</feature>
<dbReference type="SUPFAM" id="SSF101936">
    <property type="entry name" value="DNA-binding pseudobarrel domain"/>
    <property type="match status" value="1"/>
</dbReference>
<organism evidence="10">
    <name type="scientific">Fagus sylvatica</name>
    <name type="common">Beechnut</name>
    <dbReference type="NCBI Taxonomy" id="28930"/>
    <lineage>
        <taxon>Eukaryota</taxon>
        <taxon>Viridiplantae</taxon>
        <taxon>Streptophyta</taxon>
        <taxon>Embryophyta</taxon>
        <taxon>Tracheophyta</taxon>
        <taxon>Spermatophyta</taxon>
        <taxon>Magnoliopsida</taxon>
        <taxon>eudicotyledons</taxon>
        <taxon>Gunneridae</taxon>
        <taxon>Pentapetalae</taxon>
        <taxon>rosids</taxon>
        <taxon>fabids</taxon>
        <taxon>Fagales</taxon>
        <taxon>Fagaceae</taxon>
        <taxon>Fagus</taxon>
    </lineage>
</organism>
<evidence type="ECO:0000256" key="4">
    <source>
        <dbReference type="ARBA" id="ARBA00023125"/>
    </source>
</evidence>
<evidence type="ECO:0000256" key="1">
    <source>
        <dbReference type="ARBA" id="ARBA00004123"/>
    </source>
</evidence>
<dbReference type="PANTHER" id="PTHR31140:SF60">
    <property type="entry name" value="TF-B3 DOMAIN-CONTAINING PROTEIN"/>
    <property type="match status" value="1"/>
</dbReference>
<keyword evidence="6" id="KW-0539">Nucleus</keyword>
<dbReference type="SUPFAM" id="SSF54171">
    <property type="entry name" value="DNA-binding domain"/>
    <property type="match status" value="1"/>
</dbReference>
<evidence type="ECO:0000256" key="5">
    <source>
        <dbReference type="ARBA" id="ARBA00023163"/>
    </source>
</evidence>
<evidence type="ECO:0000259" key="9">
    <source>
        <dbReference type="PROSITE" id="PS51032"/>
    </source>
</evidence>
<evidence type="ECO:0000256" key="7">
    <source>
        <dbReference type="SAM" id="MobiDB-lite"/>
    </source>
</evidence>
<gene>
    <name evidence="10" type="ORF">FSB_LOCUS21894</name>
</gene>
<comment type="subcellular location">
    <subcellularLocation>
        <location evidence="1">Nucleus</location>
    </subcellularLocation>
</comment>
<dbReference type="CDD" id="cd10017">
    <property type="entry name" value="B3_DNA"/>
    <property type="match status" value="1"/>
</dbReference>
<evidence type="ECO:0000256" key="2">
    <source>
        <dbReference type="ARBA" id="ARBA00009089"/>
    </source>
</evidence>
<dbReference type="SMART" id="SM01019">
    <property type="entry name" value="B3"/>
    <property type="match status" value="1"/>
</dbReference>
<feature type="domain" description="AP2/ERF" evidence="9">
    <location>
        <begin position="39"/>
        <end position="94"/>
    </location>
</feature>
<dbReference type="InterPro" id="IPR015300">
    <property type="entry name" value="DNA-bd_pseudobarrel_sf"/>
</dbReference>
<name>A0A2N9G366_FAGSY</name>
<feature type="compositionally biased region" description="Polar residues" evidence="7">
    <location>
        <begin position="1"/>
        <end position="10"/>
    </location>
</feature>
<accession>A0A2N9G366</accession>
<protein>
    <recommendedName>
        <fullName evidence="11">TF-B3 domain-containing protein</fullName>
    </recommendedName>
</protein>
<dbReference type="InterPro" id="IPR044800">
    <property type="entry name" value="LEC2-like"/>
</dbReference>
<dbReference type="GO" id="GO:0003700">
    <property type="term" value="F:DNA-binding transcription factor activity"/>
    <property type="evidence" value="ECO:0007669"/>
    <property type="project" value="InterPro"/>
</dbReference>
<feature type="domain" description="TF-B3" evidence="8">
    <location>
        <begin position="156"/>
        <end position="266"/>
    </location>
</feature>
<keyword evidence="5" id="KW-0804">Transcription</keyword>
<dbReference type="InterPro" id="IPR001471">
    <property type="entry name" value="AP2/ERF_dom"/>
</dbReference>
<dbReference type="SMART" id="SM00380">
    <property type="entry name" value="AP2"/>
    <property type="match status" value="1"/>
</dbReference>
<dbReference type="InterPro" id="IPR036955">
    <property type="entry name" value="AP2/ERF_dom_sf"/>
</dbReference>
<dbReference type="GO" id="GO:0005634">
    <property type="term" value="C:nucleus"/>
    <property type="evidence" value="ECO:0007669"/>
    <property type="project" value="UniProtKB-SubCell"/>
</dbReference>
<dbReference type="PANTHER" id="PTHR31140">
    <property type="entry name" value="B3 DOMAIN-CONTAINING TRANSCRIPTION FACTOR ABI3"/>
    <property type="match status" value="1"/>
</dbReference>
<evidence type="ECO:0008006" key="11">
    <source>
        <dbReference type="Google" id="ProtNLM"/>
    </source>
</evidence>
<dbReference type="EMBL" id="OIVN01001446">
    <property type="protein sequence ID" value="SPC94012.1"/>
    <property type="molecule type" value="Genomic_DNA"/>
</dbReference>
<evidence type="ECO:0000259" key="8">
    <source>
        <dbReference type="PROSITE" id="PS50863"/>
    </source>
</evidence>
<proteinExistence type="inferred from homology"/>
<comment type="similarity">
    <text evidence="2">Belongs to the AP2/ERF transcription factor family. RAV subfamily.</text>
</comment>
<reference evidence="10" key="1">
    <citation type="submission" date="2018-02" db="EMBL/GenBank/DDBJ databases">
        <authorList>
            <person name="Cohen D.B."/>
            <person name="Kent A.D."/>
        </authorList>
    </citation>
    <scope>NUCLEOTIDE SEQUENCE</scope>
</reference>
<sequence length="305" mass="35659">MEVELPSNSREGMVVETPLSGQNPKNEHPGNFNGGSSSRFKGVIFLSSGKWGARISHRYKPYWLGAHQNEEEAAKAYDRAAIKLQRRDAPLNFPWTNYSDHESIFQSRYSNEEILNMIKDQTYSSEFKRFLSSQASIKGTPEFNLMNEQGISYQLLFHKELTYSDVANKNFLIPKEYALKHFPPLAIMSSDSNEEKREPIKLTFYDQHRRSWTFQYSFWKSSKSYVFTNGWSRFLRLNNLNHKDIVFFYRCEKEEDNTVFYMIDAQRKTVENSVIGRRMNNGLEVAGMRQEETNKVVKLFGVQIS</sequence>
<dbReference type="PROSITE" id="PS51032">
    <property type="entry name" value="AP2_ERF"/>
    <property type="match status" value="1"/>
</dbReference>
<dbReference type="Gene3D" id="3.30.730.10">
    <property type="entry name" value="AP2/ERF domain"/>
    <property type="match status" value="1"/>
</dbReference>
<dbReference type="CDD" id="cd00018">
    <property type="entry name" value="AP2"/>
    <property type="match status" value="1"/>
</dbReference>
<dbReference type="Pfam" id="PF02362">
    <property type="entry name" value="B3"/>
    <property type="match status" value="1"/>
</dbReference>
<evidence type="ECO:0000313" key="10">
    <source>
        <dbReference type="EMBL" id="SPC94012.1"/>
    </source>
</evidence>
<dbReference type="GO" id="GO:0003677">
    <property type="term" value="F:DNA binding"/>
    <property type="evidence" value="ECO:0007669"/>
    <property type="project" value="UniProtKB-KW"/>
</dbReference>
<evidence type="ECO:0000256" key="6">
    <source>
        <dbReference type="ARBA" id="ARBA00023242"/>
    </source>
</evidence>
<keyword evidence="4" id="KW-0238">DNA-binding</keyword>
<keyword evidence="3" id="KW-0805">Transcription regulation</keyword>
<dbReference type="PROSITE" id="PS50863">
    <property type="entry name" value="B3"/>
    <property type="match status" value="1"/>
</dbReference>
<dbReference type="InterPro" id="IPR003340">
    <property type="entry name" value="B3_DNA-bd"/>
</dbReference>
<dbReference type="InterPro" id="IPR016177">
    <property type="entry name" value="DNA-bd_dom_sf"/>
</dbReference>
<evidence type="ECO:0000256" key="3">
    <source>
        <dbReference type="ARBA" id="ARBA00023015"/>
    </source>
</evidence>
<dbReference type="Gene3D" id="2.40.330.10">
    <property type="entry name" value="DNA-binding pseudobarrel domain"/>
    <property type="match status" value="1"/>
</dbReference>
<dbReference type="AlphaFoldDB" id="A0A2N9G366"/>